<evidence type="ECO:0000313" key="2">
    <source>
        <dbReference type="Proteomes" id="UP001148662"/>
    </source>
</evidence>
<sequence length="200" mass="21849">MGISLWLVPPRDVAAKLRVIMDMKTASYRSPSSFPHFEPHVTLCTVPSSTEISELCSAIPKDQSVVPVTFKAVEVGPIYFMSVYATVHHKGELNALREALKAKLGEKAIPPVSHVSLHYIDDSEPEERTKLFDQLREEGRIVDLGKDSVALDCSLISPAANSSQAKDLVSEFAGGEIWVAVCDGPVPTWKISEKIALHSP</sequence>
<dbReference type="EMBL" id="JANHOG010000970">
    <property type="protein sequence ID" value="KAJ3548158.1"/>
    <property type="molecule type" value="Genomic_DNA"/>
</dbReference>
<reference evidence="1" key="1">
    <citation type="submission" date="2022-07" db="EMBL/GenBank/DDBJ databases">
        <title>Genome Sequence of Phlebia brevispora.</title>
        <authorList>
            <person name="Buettner E."/>
        </authorList>
    </citation>
    <scope>NUCLEOTIDE SEQUENCE</scope>
    <source>
        <strain evidence="1">MPL23</strain>
    </source>
</reference>
<dbReference type="Proteomes" id="UP001148662">
    <property type="component" value="Unassembled WGS sequence"/>
</dbReference>
<keyword evidence="2" id="KW-1185">Reference proteome</keyword>
<comment type="caution">
    <text evidence="1">The sequence shown here is derived from an EMBL/GenBank/DDBJ whole genome shotgun (WGS) entry which is preliminary data.</text>
</comment>
<name>A0ACC1SX37_9APHY</name>
<organism evidence="1 2">
    <name type="scientific">Phlebia brevispora</name>
    <dbReference type="NCBI Taxonomy" id="194682"/>
    <lineage>
        <taxon>Eukaryota</taxon>
        <taxon>Fungi</taxon>
        <taxon>Dikarya</taxon>
        <taxon>Basidiomycota</taxon>
        <taxon>Agaricomycotina</taxon>
        <taxon>Agaricomycetes</taxon>
        <taxon>Polyporales</taxon>
        <taxon>Meruliaceae</taxon>
        <taxon>Phlebia</taxon>
    </lineage>
</organism>
<evidence type="ECO:0000313" key="1">
    <source>
        <dbReference type="EMBL" id="KAJ3548158.1"/>
    </source>
</evidence>
<accession>A0ACC1SX37</accession>
<gene>
    <name evidence="1" type="ORF">NM688_g5328</name>
</gene>
<proteinExistence type="predicted"/>
<protein>
    <submittedName>
        <fullName evidence="1">Uncharacterized protein</fullName>
    </submittedName>
</protein>